<reference evidence="11 12" key="1">
    <citation type="submission" date="2019-02" db="EMBL/GenBank/DDBJ databases">
        <title>Deep-cultivation of Planctomycetes and their phenomic and genomic characterization uncovers novel biology.</title>
        <authorList>
            <person name="Wiegand S."/>
            <person name="Jogler M."/>
            <person name="Boedeker C."/>
            <person name="Pinto D."/>
            <person name="Vollmers J."/>
            <person name="Rivas-Marin E."/>
            <person name="Kohn T."/>
            <person name="Peeters S.H."/>
            <person name="Heuer A."/>
            <person name="Rast P."/>
            <person name="Oberbeckmann S."/>
            <person name="Bunk B."/>
            <person name="Jeske O."/>
            <person name="Meyerdierks A."/>
            <person name="Storesund J.E."/>
            <person name="Kallscheuer N."/>
            <person name="Luecker S."/>
            <person name="Lage O.M."/>
            <person name="Pohl T."/>
            <person name="Merkel B.J."/>
            <person name="Hornburger P."/>
            <person name="Mueller R.-W."/>
            <person name="Bruemmer F."/>
            <person name="Labrenz M."/>
            <person name="Spormann A.M."/>
            <person name="Op den Camp H."/>
            <person name="Overmann J."/>
            <person name="Amann R."/>
            <person name="Jetten M.S.M."/>
            <person name="Mascher T."/>
            <person name="Medema M.H."/>
            <person name="Devos D.P."/>
            <person name="Kaster A.-K."/>
            <person name="Ovreas L."/>
            <person name="Rohde M."/>
            <person name="Galperin M.Y."/>
            <person name="Jogler C."/>
        </authorList>
    </citation>
    <scope>NUCLEOTIDE SEQUENCE [LARGE SCALE GENOMIC DNA]</scope>
    <source>
        <strain evidence="11 12">Pla85_3_4</strain>
    </source>
</reference>
<dbReference type="Proteomes" id="UP000317648">
    <property type="component" value="Chromosome"/>
</dbReference>
<dbReference type="InterPro" id="IPR011006">
    <property type="entry name" value="CheY-like_superfamily"/>
</dbReference>
<keyword evidence="3" id="KW-0067">ATP-binding</keyword>
<dbReference type="PROSITE" id="PS00675">
    <property type="entry name" value="SIGMA54_INTERACT_1"/>
    <property type="match status" value="1"/>
</dbReference>
<dbReference type="Gene3D" id="3.40.50.300">
    <property type="entry name" value="P-loop containing nucleotide triphosphate hydrolases"/>
    <property type="match status" value="1"/>
</dbReference>
<dbReference type="Gene3D" id="1.10.8.60">
    <property type="match status" value="1"/>
</dbReference>
<dbReference type="RefSeq" id="WP_145051587.1">
    <property type="nucleotide sequence ID" value="NZ_CP036433.1"/>
</dbReference>
<dbReference type="InterPro" id="IPR025662">
    <property type="entry name" value="Sigma_54_int_dom_ATP-bd_1"/>
</dbReference>
<dbReference type="PANTHER" id="PTHR32071:SF117">
    <property type="entry name" value="PTS-DEPENDENT DIHYDROXYACETONE KINASE OPERON REGULATORY PROTEIN-RELATED"/>
    <property type="match status" value="1"/>
</dbReference>
<sequence>MIRHREQPVAGAVLVVDDHESARRSMVDVLRGAGHQVDSCSSAVEALTVLKERTFDVIVTDLRMPGMTGLEFMAELQRRGSESQVVMSTAYASVETAVEAMRYGAFDYLEKPFNVDQLEDLVGRALRHCEGPGRSRVPEPAVASAMIGDSPAMQTLRARIAQAGPTDVTVLITGESGVGKELVARELHAASRRRNKALVSVNCPVLSPQLMESELFGHERGAFTSAEAPRVGRFELADGGAIFLDEVTEIDPPLQAKLLRVLQERTFERVGSSRTQSVDARVIAATNRDLRAEVEAGRFREDLYFRLAVIPLTVPPLRERRSDIGLLCDHFLVQAGDRMLANPKSLEPAALELLHDYHWPGNIRELENLMIRASVLSPGETIAADDLEPWLITDQRESTVDDAQPTFAVGASLRDMERKLIESTLDHFDGHRVKTAKALGIGVRTLSTKLRQYGCAPRAKTFACSESEE</sequence>
<keyword evidence="6" id="KW-0238">DNA-binding</keyword>
<protein>
    <submittedName>
        <fullName evidence="11">Transcriptional regulatory protein ZraR</fullName>
    </submittedName>
</protein>
<dbReference type="SMART" id="SM00448">
    <property type="entry name" value="REC"/>
    <property type="match status" value="1"/>
</dbReference>
<evidence type="ECO:0000256" key="6">
    <source>
        <dbReference type="ARBA" id="ARBA00023125"/>
    </source>
</evidence>
<dbReference type="InterPro" id="IPR058031">
    <property type="entry name" value="AAA_lid_NorR"/>
</dbReference>
<dbReference type="Gene3D" id="1.10.10.60">
    <property type="entry name" value="Homeodomain-like"/>
    <property type="match status" value="1"/>
</dbReference>
<feature type="domain" description="Sigma-54 factor interaction" evidence="9">
    <location>
        <begin position="146"/>
        <end position="375"/>
    </location>
</feature>
<name>A0A518DQ46_9BACT</name>
<dbReference type="GO" id="GO:0043565">
    <property type="term" value="F:sequence-specific DNA binding"/>
    <property type="evidence" value="ECO:0007669"/>
    <property type="project" value="InterPro"/>
</dbReference>
<proteinExistence type="predicted"/>
<dbReference type="Pfam" id="PF25601">
    <property type="entry name" value="AAA_lid_14"/>
    <property type="match status" value="1"/>
</dbReference>
<dbReference type="InterPro" id="IPR002078">
    <property type="entry name" value="Sigma_54_int"/>
</dbReference>
<evidence type="ECO:0000256" key="1">
    <source>
        <dbReference type="ARBA" id="ARBA00022553"/>
    </source>
</evidence>
<keyword evidence="12" id="KW-1185">Reference proteome</keyword>
<dbReference type="PANTHER" id="PTHR32071">
    <property type="entry name" value="TRANSCRIPTIONAL REGULATORY PROTEIN"/>
    <property type="match status" value="1"/>
</dbReference>
<dbReference type="InterPro" id="IPR003593">
    <property type="entry name" value="AAA+_ATPase"/>
</dbReference>
<accession>A0A518DQ46</accession>
<evidence type="ECO:0000256" key="4">
    <source>
        <dbReference type="ARBA" id="ARBA00023012"/>
    </source>
</evidence>
<dbReference type="Pfam" id="PF00158">
    <property type="entry name" value="Sigma54_activat"/>
    <property type="match status" value="1"/>
</dbReference>
<dbReference type="SUPFAM" id="SSF46689">
    <property type="entry name" value="Homeodomain-like"/>
    <property type="match status" value="1"/>
</dbReference>
<dbReference type="InterPro" id="IPR009057">
    <property type="entry name" value="Homeodomain-like_sf"/>
</dbReference>
<keyword evidence="7" id="KW-0804">Transcription</keyword>
<dbReference type="PROSITE" id="PS50045">
    <property type="entry name" value="SIGMA54_INTERACT_4"/>
    <property type="match status" value="1"/>
</dbReference>
<dbReference type="SUPFAM" id="SSF52540">
    <property type="entry name" value="P-loop containing nucleoside triphosphate hydrolases"/>
    <property type="match status" value="1"/>
</dbReference>
<evidence type="ECO:0000256" key="5">
    <source>
        <dbReference type="ARBA" id="ARBA00023015"/>
    </source>
</evidence>
<keyword evidence="5" id="KW-0805">Transcription regulation</keyword>
<dbReference type="EMBL" id="CP036433">
    <property type="protein sequence ID" value="QDU93972.1"/>
    <property type="molecule type" value="Genomic_DNA"/>
</dbReference>
<feature type="modified residue" description="4-aspartylphosphate" evidence="8">
    <location>
        <position position="61"/>
    </location>
</feature>
<dbReference type="OrthoDB" id="9807827at2"/>
<dbReference type="FunFam" id="3.40.50.2300:FF:000018">
    <property type="entry name" value="DNA-binding transcriptional regulator NtrC"/>
    <property type="match status" value="1"/>
</dbReference>
<keyword evidence="2" id="KW-0547">Nucleotide-binding</keyword>
<keyword evidence="4" id="KW-0902">Two-component regulatory system</keyword>
<evidence type="ECO:0000256" key="8">
    <source>
        <dbReference type="PROSITE-ProRule" id="PRU00169"/>
    </source>
</evidence>
<dbReference type="Gene3D" id="3.40.50.2300">
    <property type="match status" value="1"/>
</dbReference>
<evidence type="ECO:0000256" key="2">
    <source>
        <dbReference type="ARBA" id="ARBA00022741"/>
    </source>
</evidence>
<evidence type="ECO:0000313" key="12">
    <source>
        <dbReference type="Proteomes" id="UP000317648"/>
    </source>
</evidence>
<dbReference type="GO" id="GO:0000160">
    <property type="term" value="P:phosphorelay signal transduction system"/>
    <property type="evidence" value="ECO:0007669"/>
    <property type="project" value="UniProtKB-KW"/>
</dbReference>
<dbReference type="GO" id="GO:0005524">
    <property type="term" value="F:ATP binding"/>
    <property type="evidence" value="ECO:0007669"/>
    <property type="project" value="UniProtKB-KW"/>
</dbReference>
<dbReference type="InterPro" id="IPR002197">
    <property type="entry name" value="HTH_Fis"/>
</dbReference>
<dbReference type="PROSITE" id="PS00688">
    <property type="entry name" value="SIGMA54_INTERACT_3"/>
    <property type="match status" value="1"/>
</dbReference>
<dbReference type="PRINTS" id="PR01590">
    <property type="entry name" value="HTHFIS"/>
</dbReference>
<dbReference type="InterPro" id="IPR025944">
    <property type="entry name" value="Sigma_54_int_dom_CS"/>
</dbReference>
<keyword evidence="1 8" id="KW-0597">Phosphoprotein</keyword>
<dbReference type="FunFam" id="3.40.50.300:FF:000006">
    <property type="entry name" value="DNA-binding transcriptional regulator NtrC"/>
    <property type="match status" value="1"/>
</dbReference>
<dbReference type="GO" id="GO:0006355">
    <property type="term" value="P:regulation of DNA-templated transcription"/>
    <property type="evidence" value="ECO:0007669"/>
    <property type="project" value="InterPro"/>
</dbReference>
<dbReference type="PROSITE" id="PS50110">
    <property type="entry name" value="RESPONSE_REGULATORY"/>
    <property type="match status" value="1"/>
</dbReference>
<dbReference type="SMART" id="SM00382">
    <property type="entry name" value="AAA"/>
    <property type="match status" value="1"/>
</dbReference>
<gene>
    <name evidence="11" type="primary">zraR_4</name>
    <name evidence="11" type="ORF">Pla8534_17580</name>
</gene>
<dbReference type="CDD" id="cd00009">
    <property type="entry name" value="AAA"/>
    <property type="match status" value="1"/>
</dbReference>
<dbReference type="InterPro" id="IPR001789">
    <property type="entry name" value="Sig_transdc_resp-reg_receiver"/>
</dbReference>
<evidence type="ECO:0000259" key="9">
    <source>
        <dbReference type="PROSITE" id="PS50045"/>
    </source>
</evidence>
<dbReference type="AlphaFoldDB" id="A0A518DQ46"/>
<dbReference type="InterPro" id="IPR027417">
    <property type="entry name" value="P-loop_NTPase"/>
</dbReference>
<evidence type="ECO:0000256" key="7">
    <source>
        <dbReference type="ARBA" id="ARBA00023163"/>
    </source>
</evidence>
<dbReference type="Pfam" id="PF02954">
    <property type="entry name" value="HTH_8"/>
    <property type="match status" value="1"/>
</dbReference>
<evidence type="ECO:0000259" key="10">
    <source>
        <dbReference type="PROSITE" id="PS50110"/>
    </source>
</evidence>
<dbReference type="KEGG" id="lcre:Pla8534_17580"/>
<dbReference type="Pfam" id="PF00072">
    <property type="entry name" value="Response_reg"/>
    <property type="match status" value="1"/>
</dbReference>
<organism evidence="11 12">
    <name type="scientific">Lignipirellula cremea</name>
    <dbReference type="NCBI Taxonomy" id="2528010"/>
    <lineage>
        <taxon>Bacteria</taxon>
        <taxon>Pseudomonadati</taxon>
        <taxon>Planctomycetota</taxon>
        <taxon>Planctomycetia</taxon>
        <taxon>Pirellulales</taxon>
        <taxon>Pirellulaceae</taxon>
        <taxon>Lignipirellula</taxon>
    </lineage>
</organism>
<dbReference type="SUPFAM" id="SSF52172">
    <property type="entry name" value="CheY-like"/>
    <property type="match status" value="1"/>
</dbReference>
<evidence type="ECO:0000313" key="11">
    <source>
        <dbReference type="EMBL" id="QDU93972.1"/>
    </source>
</evidence>
<evidence type="ECO:0000256" key="3">
    <source>
        <dbReference type="ARBA" id="ARBA00022840"/>
    </source>
</evidence>
<feature type="domain" description="Response regulatory" evidence="10">
    <location>
        <begin position="12"/>
        <end position="126"/>
    </location>
</feature>